<dbReference type="NCBIfam" id="TIGR03160">
    <property type="entry name" value="cobT_DBIPRT"/>
    <property type="match status" value="1"/>
</dbReference>
<dbReference type="HAMAP" id="MF_00230">
    <property type="entry name" value="CobT"/>
    <property type="match status" value="1"/>
</dbReference>
<keyword evidence="8 11" id="KW-0808">Transferase</keyword>
<sequence>MPEHSAGMAVEDAGVFPPITPPDDEVRERAVARHAQLTKPQGSLGRLEELGAWVAACQGVCPPKPFERARVVVFAGDHGIATQGVSAYPSEVTAQMVANFLAGGAAVNVLAAAAGATVRVADIAVAGETAPMVSKYKVRNGSGLIDREDALSAEETAAAIRAGRDIADEEIDGGADVLVAGDMGIGNTTPSAVLIAALTGSEPVAVVGRGTGIDDQGWIRKTAAIRDALRRARKVGADPVGLLRTAGGADIAAMAGFLAQAAARRTPVVLDGVVVGAAAMVAEELAPGSREWWVAGHRSVEPAHTIVLDHLDLKPVLDFGMRLGEGSGALTALPVLTAATKILAEMATFADAGVTSNDTSNDTSAETAVTPEPQFTEPEPVPDPEPAPPKYTVAPPLDL</sequence>
<feature type="region of interest" description="Disordered" evidence="12">
    <location>
        <begin position="354"/>
        <end position="399"/>
    </location>
</feature>
<evidence type="ECO:0000256" key="4">
    <source>
        <dbReference type="ARBA" id="ARBA00011991"/>
    </source>
</evidence>
<dbReference type="SUPFAM" id="SSF52733">
    <property type="entry name" value="Nicotinate mononucleotide:5,6-dimethylbenzimidazole phosphoribosyltransferase (CobT)"/>
    <property type="match status" value="1"/>
</dbReference>
<organism evidence="13 14">
    <name type="scientific">Allokutzneria multivorans</name>
    <dbReference type="NCBI Taxonomy" id="1142134"/>
    <lineage>
        <taxon>Bacteria</taxon>
        <taxon>Bacillati</taxon>
        <taxon>Actinomycetota</taxon>
        <taxon>Actinomycetes</taxon>
        <taxon>Pseudonocardiales</taxon>
        <taxon>Pseudonocardiaceae</taxon>
        <taxon>Allokutzneria</taxon>
    </lineage>
</organism>
<dbReference type="EMBL" id="BAABAL010000009">
    <property type="protein sequence ID" value="GAA4006472.1"/>
    <property type="molecule type" value="Genomic_DNA"/>
</dbReference>
<evidence type="ECO:0000256" key="8">
    <source>
        <dbReference type="ARBA" id="ARBA00022679"/>
    </source>
</evidence>
<evidence type="ECO:0000256" key="2">
    <source>
        <dbReference type="ARBA" id="ARBA00005049"/>
    </source>
</evidence>
<feature type="compositionally biased region" description="Pro residues" evidence="12">
    <location>
        <begin position="379"/>
        <end position="389"/>
    </location>
</feature>
<dbReference type="CDD" id="cd02439">
    <property type="entry name" value="DMB-PRT_CobT"/>
    <property type="match status" value="1"/>
</dbReference>
<comment type="pathway">
    <text evidence="2 11">Nucleoside biosynthesis; alpha-ribazole biosynthesis; alpha-ribazole from 5,6-dimethylbenzimidazole: step 1/2.</text>
</comment>
<dbReference type="NCBIfam" id="NF000996">
    <property type="entry name" value="PRK00105.1"/>
    <property type="match status" value="1"/>
</dbReference>
<feature type="compositionally biased region" description="Polar residues" evidence="12">
    <location>
        <begin position="354"/>
        <end position="367"/>
    </location>
</feature>
<evidence type="ECO:0000256" key="5">
    <source>
        <dbReference type="ARBA" id="ARBA00015486"/>
    </source>
</evidence>
<evidence type="ECO:0000313" key="13">
    <source>
        <dbReference type="EMBL" id="GAA4006472.1"/>
    </source>
</evidence>
<dbReference type="Gene3D" id="1.10.1610.10">
    <property type="match status" value="1"/>
</dbReference>
<evidence type="ECO:0000313" key="14">
    <source>
        <dbReference type="Proteomes" id="UP001501747"/>
    </source>
</evidence>
<name>A0ABP7S4B3_9PSEU</name>
<protein>
    <recommendedName>
        <fullName evidence="5 11">Nicotinate-nucleotide--dimethylbenzimidazole phosphoribosyltransferase</fullName>
        <shortName evidence="11">NN:DBI PRT</shortName>
        <ecNumber evidence="4 11">2.4.2.21</ecNumber>
    </recommendedName>
    <alternativeName>
        <fullName evidence="9 11">N(1)-alpha-phosphoribosyltransferase</fullName>
    </alternativeName>
</protein>
<accession>A0ABP7S4B3</accession>
<dbReference type="PANTHER" id="PTHR43463:SF1">
    <property type="entry name" value="NICOTINATE-NUCLEOTIDE--DIMETHYLBENZIMIDAZOLE PHOSPHORIBOSYLTRANSFERASE"/>
    <property type="match status" value="1"/>
</dbReference>
<evidence type="ECO:0000256" key="9">
    <source>
        <dbReference type="ARBA" id="ARBA00030686"/>
    </source>
</evidence>
<comment type="function">
    <text evidence="1 11">Catalyzes the synthesis of alpha-ribazole-5'-phosphate from nicotinate mononucleotide (NAMN) and 5,6-dimethylbenzimidazole (DMB).</text>
</comment>
<dbReference type="InterPro" id="IPR017846">
    <property type="entry name" value="Nict_dMeBzImd_PRibTrfase_bact"/>
</dbReference>
<gene>
    <name evidence="11 13" type="primary">cobT</name>
    <name evidence="13" type="ORF">GCM10022247_30250</name>
</gene>
<dbReference type="Gene3D" id="3.40.50.10210">
    <property type="match status" value="1"/>
</dbReference>
<dbReference type="GO" id="GO:0016757">
    <property type="term" value="F:glycosyltransferase activity"/>
    <property type="evidence" value="ECO:0007669"/>
    <property type="project" value="UniProtKB-KW"/>
</dbReference>
<dbReference type="Proteomes" id="UP001501747">
    <property type="component" value="Unassembled WGS sequence"/>
</dbReference>
<reference evidence="14" key="1">
    <citation type="journal article" date="2019" name="Int. J. Syst. Evol. Microbiol.">
        <title>The Global Catalogue of Microorganisms (GCM) 10K type strain sequencing project: providing services to taxonomists for standard genome sequencing and annotation.</title>
        <authorList>
            <consortium name="The Broad Institute Genomics Platform"/>
            <consortium name="The Broad Institute Genome Sequencing Center for Infectious Disease"/>
            <person name="Wu L."/>
            <person name="Ma J."/>
        </authorList>
    </citation>
    <scope>NUCLEOTIDE SEQUENCE [LARGE SCALE GENOMIC DNA]</scope>
    <source>
        <strain evidence="14">JCM 17342</strain>
    </source>
</reference>
<keyword evidence="14" id="KW-1185">Reference proteome</keyword>
<dbReference type="InterPro" id="IPR023195">
    <property type="entry name" value="Nict_dMeBzImd_PRibTrfase_N"/>
</dbReference>
<comment type="similarity">
    <text evidence="3 11">Belongs to the CobT family.</text>
</comment>
<dbReference type="EC" id="2.4.2.21" evidence="4 11"/>
<evidence type="ECO:0000256" key="11">
    <source>
        <dbReference type="HAMAP-Rule" id="MF_00230"/>
    </source>
</evidence>
<dbReference type="PANTHER" id="PTHR43463">
    <property type="entry name" value="NICOTINATE-NUCLEOTIDE--DIMETHYLBENZIMIDAZOLE PHOSPHORIBOSYLTRANSFERASE"/>
    <property type="match status" value="1"/>
</dbReference>
<dbReference type="InterPro" id="IPR003200">
    <property type="entry name" value="Nict_dMeBzImd_PRibTrfase"/>
</dbReference>
<comment type="catalytic activity">
    <reaction evidence="10 11">
        <text>5,6-dimethylbenzimidazole + nicotinate beta-D-ribonucleotide = alpha-ribazole 5'-phosphate + nicotinate + H(+)</text>
        <dbReference type="Rhea" id="RHEA:11196"/>
        <dbReference type="ChEBI" id="CHEBI:15378"/>
        <dbReference type="ChEBI" id="CHEBI:15890"/>
        <dbReference type="ChEBI" id="CHEBI:32544"/>
        <dbReference type="ChEBI" id="CHEBI:57502"/>
        <dbReference type="ChEBI" id="CHEBI:57918"/>
        <dbReference type="EC" id="2.4.2.21"/>
    </reaction>
</comment>
<dbReference type="InterPro" id="IPR036087">
    <property type="entry name" value="Nict_dMeBzImd_PRibTrfase_sf"/>
</dbReference>
<evidence type="ECO:0000256" key="6">
    <source>
        <dbReference type="ARBA" id="ARBA00022573"/>
    </source>
</evidence>
<dbReference type="Pfam" id="PF02277">
    <property type="entry name" value="DBI_PRT"/>
    <property type="match status" value="1"/>
</dbReference>
<keyword evidence="7 11" id="KW-0328">Glycosyltransferase</keyword>
<evidence type="ECO:0000256" key="1">
    <source>
        <dbReference type="ARBA" id="ARBA00002197"/>
    </source>
</evidence>
<evidence type="ECO:0000256" key="3">
    <source>
        <dbReference type="ARBA" id="ARBA00007110"/>
    </source>
</evidence>
<evidence type="ECO:0000256" key="7">
    <source>
        <dbReference type="ARBA" id="ARBA00022676"/>
    </source>
</evidence>
<comment type="caution">
    <text evidence="13">The sequence shown here is derived from an EMBL/GenBank/DDBJ whole genome shotgun (WGS) entry which is preliminary data.</text>
</comment>
<evidence type="ECO:0000256" key="12">
    <source>
        <dbReference type="SAM" id="MobiDB-lite"/>
    </source>
</evidence>
<keyword evidence="6 11" id="KW-0169">Cobalamin biosynthesis</keyword>
<proteinExistence type="inferred from homology"/>
<evidence type="ECO:0000256" key="10">
    <source>
        <dbReference type="ARBA" id="ARBA00047340"/>
    </source>
</evidence>
<feature type="active site" description="Proton acceptor" evidence="11">
    <location>
        <position position="325"/>
    </location>
</feature>